<dbReference type="PROSITE" id="PS51318">
    <property type="entry name" value="TAT"/>
    <property type="match status" value="1"/>
</dbReference>
<accession>A0A1G7SK05</accession>
<dbReference type="Pfam" id="PF13462">
    <property type="entry name" value="Thioredoxin_4"/>
    <property type="match status" value="1"/>
</dbReference>
<keyword evidence="5" id="KW-0413">Isomerase</keyword>
<feature type="domain" description="Thioredoxin-like fold" evidence="4">
    <location>
        <begin position="46"/>
        <end position="209"/>
    </location>
</feature>
<evidence type="ECO:0000256" key="2">
    <source>
        <dbReference type="ARBA" id="ARBA00022982"/>
    </source>
</evidence>
<evidence type="ECO:0000313" key="5">
    <source>
        <dbReference type="EMBL" id="SDG23291.1"/>
    </source>
</evidence>
<evidence type="ECO:0000313" key="6">
    <source>
        <dbReference type="Proteomes" id="UP000199076"/>
    </source>
</evidence>
<dbReference type="Proteomes" id="UP000199076">
    <property type="component" value="Unassembled WGS sequence"/>
</dbReference>
<comment type="similarity">
    <text evidence="1">Belongs to the glutaredoxin family.</text>
</comment>
<name>A0A1G7SK05_9EURY</name>
<reference evidence="6" key="1">
    <citation type="submission" date="2016-10" db="EMBL/GenBank/DDBJ databases">
        <authorList>
            <person name="Varghese N."/>
            <person name="Submissions S."/>
        </authorList>
    </citation>
    <scope>NUCLEOTIDE SEQUENCE [LARGE SCALE GENOMIC DNA]</scope>
    <source>
        <strain evidence="6">IBRC-M 10760</strain>
    </source>
</reference>
<dbReference type="InterPro" id="IPR006311">
    <property type="entry name" value="TAT_signal"/>
</dbReference>
<protein>
    <submittedName>
        <fullName evidence="5">Protein-disulfide isomerase</fullName>
    </submittedName>
</protein>
<dbReference type="InterPro" id="IPR012336">
    <property type="entry name" value="Thioredoxin-like_fold"/>
</dbReference>
<dbReference type="GO" id="GO:0016853">
    <property type="term" value="F:isomerase activity"/>
    <property type="evidence" value="ECO:0007669"/>
    <property type="project" value="UniProtKB-KW"/>
</dbReference>
<evidence type="ECO:0000256" key="3">
    <source>
        <dbReference type="SAM" id="MobiDB-lite"/>
    </source>
</evidence>
<organism evidence="5 6">
    <name type="scientific">Halorientalis regularis</name>
    <dbReference type="NCBI Taxonomy" id="660518"/>
    <lineage>
        <taxon>Archaea</taxon>
        <taxon>Methanobacteriati</taxon>
        <taxon>Methanobacteriota</taxon>
        <taxon>Stenosarchaea group</taxon>
        <taxon>Halobacteria</taxon>
        <taxon>Halobacteriales</taxon>
        <taxon>Haloarculaceae</taxon>
        <taxon>Halorientalis</taxon>
    </lineage>
</organism>
<dbReference type="PROSITE" id="PS51257">
    <property type="entry name" value="PROKAR_LIPOPROTEIN"/>
    <property type="match status" value="1"/>
</dbReference>
<feature type="region of interest" description="Disordered" evidence="3">
    <location>
        <begin position="171"/>
        <end position="192"/>
    </location>
</feature>
<keyword evidence="2" id="KW-0813">Transport</keyword>
<dbReference type="SUPFAM" id="SSF52833">
    <property type="entry name" value="Thioredoxin-like"/>
    <property type="match status" value="1"/>
</dbReference>
<sequence>MKNWSRRAVLSGTAVAVGSVAGCLGGSGNNATPAPDGVEPSDAPRPARGPEDASVTVELFTDYECPHCHDFHSGPEQQLVDEFVRSPSDPNVQFQFYEYPIPVGNNSWLAAMAGVAAGVESGASTYVSYRDQMFESQNTSTDLIRTTLEETAGVSDSVWDDVQNQFYRKPAEADKERGNSHGISGTPGVVVNGTVVSPPDGDQTYQDTIREEIQSQL</sequence>
<keyword evidence="2" id="KW-0249">Electron transport</keyword>
<dbReference type="InterPro" id="IPR036249">
    <property type="entry name" value="Thioredoxin-like_sf"/>
</dbReference>
<dbReference type="RefSeq" id="WP_092695016.1">
    <property type="nucleotide sequence ID" value="NZ_FNBK01000019.1"/>
</dbReference>
<dbReference type="STRING" id="660518.SAMN05216218_1192"/>
<keyword evidence="6" id="KW-1185">Reference proteome</keyword>
<proteinExistence type="inferred from homology"/>
<feature type="region of interest" description="Disordered" evidence="3">
    <location>
        <begin position="28"/>
        <end position="53"/>
    </location>
</feature>
<gene>
    <name evidence="5" type="ORF">SAMN05216218_1192</name>
</gene>
<dbReference type="OrthoDB" id="15256at2157"/>
<evidence type="ECO:0000259" key="4">
    <source>
        <dbReference type="Pfam" id="PF13462"/>
    </source>
</evidence>
<dbReference type="AlphaFoldDB" id="A0A1G7SK05"/>
<dbReference type="Gene3D" id="3.40.30.10">
    <property type="entry name" value="Glutaredoxin"/>
    <property type="match status" value="1"/>
</dbReference>
<evidence type="ECO:0000256" key="1">
    <source>
        <dbReference type="ARBA" id="ARBA00007787"/>
    </source>
</evidence>
<dbReference type="EMBL" id="FNBK01000019">
    <property type="protein sequence ID" value="SDG23291.1"/>
    <property type="molecule type" value="Genomic_DNA"/>
</dbReference>